<protein>
    <recommendedName>
        <fullName evidence="3">Transposase</fullName>
    </recommendedName>
</protein>
<organism evidence="1 2">
    <name type="scientific">[Mycobacterium] crassicus</name>
    <dbReference type="NCBI Taxonomy" id="2872309"/>
    <lineage>
        <taxon>Bacteria</taxon>
        <taxon>Bacillati</taxon>
        <taxon>Actinomycetota</taxon>
        <taxon>Actinomycetes</taxon>
        <taxon>Mycobacteriales</taxon>
        <taxon>Mycobacteriaceae</taxon>
        <taxon>Mycolicibacter</taxon>
    </lineage>
</organism>
<name>A0ABU5XPZ9_9MYCO</name>
<evidence type="ECO:0000313" key="1">
    <source>
        <dbReference type="EMBL" id="MEB3023402.1"/>
    </source>
</evidence>
<comment type="caution">
    <text evidence="1">The sequence shown here is derived from an EMBL/GenBank/DDBJ whole genome shotgun (WGS) entry which is preliminary data.</text>
</comment>
<dbReference type="EMBL" id="JAYJJR010000016">
    <property type="protein sequence ID" value="MEB3023402.1"/>
    <property type="molecule type" value="Genomic_DNA"/>
</dbReference>
<keyword evidence="2" id="KW-1185">Reference proteome</keyword>
<gene>
    <name evidence="1" type="ORF">K6T79_20465</name>
</gene>
<evidence type="ECO:0008006" key="3">
    <source>
        <dbReference type="Google" id="ProtNLM"/>
    </source>
</evidence>
<accession>A0ABU5XPZ9</accession>
<reference evidence="1 2" key="1">
    <citation type="submission" date="2023-12" db="EMBL/GenBank/DDBJ databases">
        <title>Description of new species of Mycobacterium terrae complex isolated from sewage at the Sao Paulo Zoological Park Foundation in Brazil.</title>
        <authorList>
            <person name="Romagnoli C.L."/>
            <person name="Conceicao E.C."/>
            <person name="Machado E."/>
            <person name="Barreto L.B.P.F."/>
            <person name="Sharma A."/>
            <person name="Silva N.M."/>
            <person name="Marques L.E."/>
            <person name="Juliana M.A."/>
            <person name="Lourenco M.C.S."/>
            <person name="Digiampietri L.A."/>
            <person name="Suffys P.N."/>
            <person name="Viana-Niero C."/>
        </authorList>
    </citation>
    <scope>NUCLEOTIDE SEQUENCE [LARGE SCALE GENOMIC DNA]</scope>
    <source>
        <strain evidence="1 2">MYC098</strain>
    </source>
</reference>
<dbReference type="Proteomes" id="UP001299596">
    <property type="component" value="Unassembled WGS sequence"/>
</dbReference>
<proteinExistence type="predicted"/>
<sequence length="132" mass="14845">MSTEQIGLELWPREHDLPPRWDGLPVQWGDWRPPPELFICPPSRTQQCCPRCGDTRAQQMNLGRIWTDPATAPPAISRGRLLGGRQLIAMLTAFRCPNCGHDTVLGSDGQLWDLDMTDYTDNGSWNTVTDTP</sequence>
<evidence type="ECO:0000313" key="2">
    <source>
        <dbReference type="Proteomes" id="UP001299596"/>
    </source>
</evidence>
<dbReference type="RefSeq" id="WP_329780401.1">
    <property type="nucleotide sequence ID" value="NZ_JAYJJR010000016.1"/>
</dbReference>